<dbReference type="EMBL" id="CAUYUJ010014058">
    <property type="protein sequence ID" value="CAK0837166.1"/>
    <property type="molecule type" value="Genomic_DNA"/>
</dbReference>
<dbReference type="Gene3D" id="1.10.238.10">
    <property type="entry name" value="EF-hand"/>
    <property type="match status" value="1"/>
</dbReference>
<dbReference type="Proteomes" id="UP001189429">
    <property type="component" value="Unassembled WGS sequence"/>
</dbReference>
<evidence type="ECO:0000313" key="4">
    <source>
        <dbReference type="EMBL" id="CAK0837166.1"/>
    </source>
</evidence>
<organism evidence="4 5">
    <name type="scientific">Prorocentrum cordatum</name>
    <dbReference type="NCBI Taxonomy" id="2364126"/>
    <lineage>
        <taxon>Eukaryota</taxon>
        <taxon>Sar</taxon>
        <taxon>Alveolata</taxon>
        <taxon>Dinophyceae</taxon>
        <taxon>Prorocentrales</taxon>
        <taxon>Prorocentraceae</taxon>
        <taxon>Prorocentrum</taxon>
    </lineage>
</organism>
<name>A0ABN9SX84_9DINO</name>
<dbReference type="PROSITE" id="PS50222">
    <property type="entry name" value="EF_HAND_2"/>
    <property type="match status" value="1"/>
</dbReference>
<evidence type="ECO:0000313" key="5">
    <source>
        <dbReference type="Proteomes" id="UP001189429"/>
    </source>
</evidence>
<feature type="compositionally biased region" description="Low complexity" evidence="2">
    <location>
        <begin position="107"/>
        <end position="118"/>
    </location>
</feature>
<keyword evidence="1" id="KW-0106">Calcium</keyword>
<dbReference type="InterPro" id="IPR002048">
    <property type="entry name" value="EF_hand_dom"/>
</dbReference>
<comment type="caution">
    <text evidence="4">The sequence shown here is derived from an EMBL/GenBank/DDBJ whole genome shotgun (WGS) entry which is preliminary data.</text>
</comment>
<keyword evidence="5" id="KW-1185">Reference proteome</keyword>
<proteinExistence type="predicted"/>
<reference evidence="4" key="1">
    <citation type="submission" date="2023-10" db="EMBL/GenBank/DDBJ databases">
        <authorList>
            <person name="Chen Y."/>
            <person name="Shah S."/>
            <person name="Dougan E. K."/>
            <person name="Thang M."/>
            <person name="Chan C."/>
        </authorList>
    </citation>
    <scope>NUCLEOTIDE SEQUENCE [LARGE SCALE GENOMIC DNA]</scope>
</reference>
<dbReference type="SUPFAM" id="SSF47473">
    <property type="entry name" value="EF-hand"/>
    <property type="match status" value="1"/>
</dbReference>
<gene>
    <name evidence="4" type="ORF">PCOR1329_LOCUS33439</name>
</gene>
<sequence>MNHPRTFRIFNQRFGLQKHQTAMVFSAFDVDGDNTISLKEFLETCSFLMQVVKDGQVITNWRQKELRTLKETWPNQPQPVGSIRHNASEPSLATAVMAPAWGGTGRGAPSAAPSSSRAQLHGAR</sequence>
<evidence type="ECO:0000256" key="1">
    <source>
        <dbReference type="ARBA" id="ARBA00022837"/>
    </source>
</evidence>
<accession>A0ABN9SX84</accession>
<dbReference type="InterPro" id="IPR018247">
    <property type="entry name" value="EF_Hand_1_Ca_BS"/>
</dbReference>
<dbReference type="InterPro" id="IPR011992">
    <property type="entry name" value="EF-hand-dom_pair"/>
</dbReference>
<feature type="domain" description="EF-hand" evidence="3">
    <location>
        <begin position="16"/>
        <end position="51"/>
    </location>
</feature>
<dbReference type="PROSITE" id="PS00018">
    <property type="entry name" value="EF_HAND_1"/>
    <property type="match status" value="1"/>
</dbReference>
<evidence type="ECO:0000256" key="2">
    <source>
        <dbReference type="SAM" id="MobiDB-lite"/>
    </source>
</evidence>
<feature type="region of interest" description="Disordered" evidence="2">
    <location>
        <begin position="97"/>
        <end position="124"/>
    </location>
</feature>
<evidence type="ECO:0000259" key="3">
    <source>
        <dbReference type="PROSITE" id="PS50222"/>
    </source>
</evidence>
<protein>
    <recommendedName>
        <fullName evidence="3">EF-hand domain-containing protein</fullName>
    </recommendedName>
</protein>